<feature type="domain" description="4Fe-4S ferredoxin-type" evidence="2">
    <location>
        <begin position="145"/>
        <end position="176"/>
    </location>
</feature>
<dbReference type="NCBIfam" id="TIGR01409">
    <property type="entry name" value="TAT_signal_seq"/>
    <property type="match status" value="1"/>
</dbReference>
<accession>A0A0F9AYZ9</accession>
<dbReference type="PROSITE" id="PS51318">
    <property type="entry name" value="TAT"/>
    <property type="match status" value="1"/>
</dbReference>
<evidence type="ECO:0000313" key="3">
    <source>
        <dbReference type="EMBL" id="KKL14665.1"/>
    </source>
</evidence>
<dbReference type="Gene3D" id="3.30.70.20">
    <property type="match status" value="1"/>
</dbReference>
<keyword evidence="1" id="KW-1133">Transmembrane helix</keyword>
<dbReference type="PROSITE" id="PS51379">
    <property type="entry name" value="4FE4S_FER_2"/>
    <property type="match status" value="3"/>
</dbReference>
<feature type="transmembrane region" description="Helical" evidence="1">
    <location>
        <begin position="12"/>
        <end position="33"/>
    </location>
</feature>
<comment type="caution">
    <text evidence="3">The sequence shown here is derived from an EMBL/GenBank/DDBJ whole genome shotgun (WGS) entry which is preliminary data.</text>
</comment>
<name>A0A0F9AYZ9_9ZZZZ</name>
<dbReference type="EMBL" id="LAZR01040365">
    <property type="protein sequence ID" value="KKL14665.1"/>
    <property type="molecule type" value="Genomic_DNA"/>
</dbReference>
<dbReference type="AlphaFoldDB" id="A0A0F9AYZ9"/>
<organism evidence="3">
    <name type="scientific">marine sediment metagenome</name>
    <dbReference type="NCBI Taxonomy" id="412755"/>
    <lineage>
        <taxon>unclassified sequences</taxon>
        <taxon>metagenomes</taxon>
        <taxon>ecological metagenomes</taxon>
    </lineage>
</organism>
<feature type="domain" description="4Fe-4S ferredoxin-type" evidence="2">
    <location>
        <begin position="42"/>
        <end position="61"/>
    </location>
</feature>
<gene>
    <name evidence="3" type="ORF">LCGC14_2513380</name>
</gene>
<dbReference type="InterPro" id="IPR019546">
    <property type="entry name" value="TAT_signal_bac_arc"/>
</dbReference>
<protein>
    <recommendedName>
        <fullName evidence="2">4Fe-4S ferredoxin-type domain-containing protein</fullName>
    </recommendedName>
</protein>
<keyword evidence="1" id="KW-0472">Membrane</keyword>
<sequence>MAENSSDMNRRDFLKTGAGGACLAGLGGLAWMAGAKKSKAHTVWQLDPHVCVSCGNCEKNCVLELSAVKCVHAFAMCGYCNLCTGFLRPDPVTLDSGSENEPCPTGAIKRTFIEDPYYEYTIDEALCIGCAKCVKGCNAFGNGSLFLQVRHDRCLNCNECSIAAACPSGAYKRVPVESPYLLKDVSHS</sequence>
<feature type="domain" description="4Fe-4S ferredoxin-type" evidence="2">
    <location>
        <begin position="118"/>
        <end position="137"/>
    </location>
</feature>
<dbReference type="InterPro" id="IPR006311">
    <property type="entry name" value="TAT_signal"/>
</dbReference>
<proteinExistence type="predicted"/>
<dbReference type="InterPro" id="IPR017896">
    <property type="entry name" value="4Fe4S_Fe-S-bd"/>
</dbReference>
<dbReference type="SUPFAM" id="SSF54862">
    <property type="entry name" value="4Fe-4S ferredoxins"/>
    <property type="match status" value="1"/>
</dbReference>
<evidence type="ECO:0000259" key="2">
    <source>
        <dbReference type="PROSITE" id="PS51379"/>
    </source>
</evidence>
<reference evidence="3" key="1">
    <citation type="journal article" date="2015" name="Nature">
        <title>Complex archaea that bridge the gap between prokaryotes and eukaryotes.</title>
        <authorList>
            <person name="Spang A."/>
            <person name="Saw J.H."/>
            <person name="Jorgensen S.L."/>
            <person name="Zaremba-Niedzwiedzka K."/>
            <person name="Martijn J."/>
            <person name="Lind A.E."/>
            <person name="van Eijk R."/>
            <person name="Schleper C."/>
            <person name="Guy L."/>
            <person name="Ettema T.J."/>
        </authorList>
    </citation>
    <scope>NUCLEOTIDE SEQUENCE</scope>
</reference>
<keyword evidence="1" id="KW-0812">Transmembrane</keyword>
<evidence type="ECO:0000256" key="1">
    <source>
        <dbReference type="SAM" id="Phobius"/>
    </source>
</evidence>